<keyword evidence="6" id="KW-0032">Aminotransferase</keyword>
<keyword evidence="6" id="KW-0808">Transferase</keyword>
<dbReference type="Gene3D" id="3.90.1150.10">
    <property type="entry name" value="Aspartate Aminotransferase, domain 1"/>
    <property type="match status" value="1"/>
</dbReference>
<dbReference type="InterPro" id="IPR020578">
    <property type="entry name" value="Aminotrans_V_PyrdxlP_BS"/>
</dbReference>
<evidence type="ECO:0000256" key="1">
    <source>
        <dbReference type="ARBA" id="ARBA00001933"/>
    </source>
</evidence>
<dbReference type="GO" id="GO:0008483">
    <property type="term" value="F:transaminase activity"/>
    <property type="evidence" value="ECO:0007669"/>
    <property type="project" value="UniProtKB-KW"/>
</dbReference>
<organism evidence="6 7">
    <name type="scientific">Fulvivirga lutea</name>
    <dbReference type="NCBI Taxonomy" id="2810512"/>
    <lineage>
        <taxon>Bacteria</taxon>
        <taxon>Pseudomonadati</taxon>
        <taxon>Bacteroidota</taxon>
        <taxon>Cytophagia</taxon>
        <taxon>Cytophagales</taxon>
        <taxon>Fulvivirgaceae</taxon>
        <taxon>Fulvivirga</taxon>
    </lineage>
</organism>
<evidence type="ECO:0000256" key="3">
    <source>
        <dbReference type="RuleBase" id="RU004075"/>
    </source>
</evidence>
<dbReference type="SUPFAM" id="SSF53383">
    <property type="entry name" value="PLP-dependent transferases"/>
    <property type="match status" value="1"/>
</dbReference>
<dbReference type="Pfam" id="PF00266">
    <property type="entry name" value="Aminotran_5"/>
    <property type="match status" value="1"/>
</dbReference>
<dbReference type="PANTHER" id="PTHR43586">
    <property type="entry name" value="CYSTEINE DESULFURASE"/>
    <property type="match status" value="1"/>
</dbReference>
<comment type="similarity">
    <text evidence="3">Belongs to the class-V pyridoxal-phosphate-dependent aminotransferase family.</text>
</comment>
<sequence>MDIDLLRNETPGCSQVIHFNNAGAALVSKRTLQAQINCLKEEANYGSYETAANYSEQLSEFYNEVATLINASPNEIAFTESATVAWLRSFYAIGFKEGDEIICDQSSYASNYIAFLNAQNKFGVKIKIASEGKEGEVSLDDIEKLISDKTKLISITHIPTNNGLVNPAENIGDLASEKGILYQLDACQSAGQYPLDVKKLKCDFLSATGRKYMRGPRGTGFLYVKQEVIERFNPLNLDLHSAEWIDKTTFKARSDAKKFETWEHSIAGKLGLTEATRQINELGISNIWDRVVDVATYLRVELSQLEGIEVTDTGSLKSGIVTFQVPDKSHEEIKAHLSRHKFNTVIAVKSGTLIDMSSRNLDSVIRASIHYYNTNSEIDSFVSCLRNYLHSE</sequence>
<dbReference type="PANTHER" id="PTHR43586:SF24">
    <property type="entry name" value="BLR4730 PROTEIN"/>
    <property type="match status" value="1"/>
</dbReference>
<dbReference type="InterPro" id="IPR015424">
    <property type="entry name" value="PyrdxlP-dep_Trfase"/>
</dbReference>
<dbReference type="InterPro" id="IPR015422">
    <property type="entry name" value="PyrdxlP-dep_Trfase_small"/>
</dbReference>
<evidence type="ECO:0000313" key="7">
    <source>
        <dbReference type="Proteomes" id="UP000662783"/>
    </source>
</evidence>
<dbReference type="PROSITE" id="PS00595">
    <property type="entry name" value="AA_TRANSFER_CLASS_5"/>
    <property type="match status" value="1"/>
</dbReference>
<dbReference type="InterPro" id="IPR015421">
    <property type="entry name" value="PyrdxlP-dep_Trfase_major"/>
</dbReference>
<evidence type="ECO:0000259" key="5">
    <source>
        <dbReference type="Pfam" id="PF00266"/>
    </source>
</evidence>
<keyword evidence="2" id="KW-0663">Pyridoxal phosphate</keyword>
<feature type="domain" description="Aminotransferase class V" evidence="5">
    <location>
        <begin position="18"/>
        <end position="381"/>
    </location>
</feature>
<dbReference type="KEGG" id="fuv:JR347_03735"/>
<keyword evidence="7" id="KW-1185">Reference proteome</keyword>
<evidence type="ECO:0000313" key="6">
    <source>
        <dbReference type="EMBL" id="QSE98201.1"/>
    </source>
</evidence>
<dbReference type="EMBL" id="CP070608">
    <property type="protein sequence ID" value="QSE98201.1"/>
    <property type="molecule type" value="Genomic_DNA"/>
</dbReference>
<protein>
    <submittedName>
        <fullName evidence="6">Aminotransferase class V-fold PLP-dependent enzyme</fullName>
    </submittedName>
</protein>
<evidence type="ECO:0000256" key="4">
    <source>
        <dbReference type="RuleBase" id="RU004504"/>
    </source>
</evidence>
<reference evidence="6" key="1">
    <citation type="submission" date="2021-02" db="EMBL/GenBank/DDBJ databases">
        <title>Fulvivirga sp. S481 isolated from sea water.</title>
        <authorList>
            <person name="Bae S.S."/>
            <person name="Baek K."/>
        </authorList>
    </citation>
    <scope>NUCLEOTIDE SEQUENCE</scope>
    <source>
        <strain evidence="6">S481</strain>
    </source>
</reference>
<proteinExistence type="inferred from homology"/>
<dbReference type="Proteomes" id="UP000662783">
    <property type="component" value="Chromosome"/>
</dbReference>
<accession>A0A975A1U4</accession>
<comment type="cofactor">
    <cofactor evidence="1 4">
        <name>pyridoxal 5'-phosphate</name>
        <dbReference type="ChEBI" id="CHEBI:597326"/>
    </cofactor>
</comment>
<evidence type="ECO:0000256" key="2">
    <source>
        <dbReference type="ARBA" id="ARBA00022898"/>
    </source>
</evidence>
<dbReference type="Gene3D" id="3.40.640.10">
    <property type="entry name" value="Type I PLP-dependent aspartate aminotransferase-like (Major domain)"/>
    <property type="match status" value="1"/>
</dbReference>
<name>A0A975A1U4_9BACT</name>
<dbReference type="AlphaFoldDB" id="A0A975A1U4"/>
<gene>
    <name evidence="6" type="ORF">JR347_03735</name>
</gene>
<dbReference type="InterPro" id="IPR000192">
    <property type="entry name" value="Aminotrans_V_dom"/>
</dbReference>
<dbReference type="RefSeq" id="WP_205722709.1">
    <property type="nucleotide sequence ID" value="NZ_CP070608.1"/>
</dbReference>